<dbReference type="KEGG" id="hgr:DW355_14315"/>
<keyword evidence="4" id="KW-0804">Transcription</keyword>
<dbReference type="EMBL" id="CP031395">
    <property type="protein sequence ID" value="QBK05737.1"/>
    <property type="molecule type" value="Genomic_DNA"/>
</dbReference>
<dbReference type="InterPro" id="IPR058163">
    <property type="entry name" value="LysR-type_TF_proteobact-type"/>
</dbReference>
<organism evidence="6 7">
    <name type="scientific">Hylemonella gracilis</name>
    <dbReference type="NCBI Taxonomy" id="80880"/>
    <lineage>
        <taxon>Bacteria</taxon>
        <taxon>Pseudomonadati</taxon>
        <taxon>Pseudomonadota</taxon>
        <taxon>Betaproteobacteria</taxon>
        <taxon>Burkholderiales</taxon>
        <taxon>Comamonadaceae</taxon>
        <taxon>Hylemonella</taxon>
    </lineage>
</organism>
<dbReference type="GO" id="GO:0003700">
    <property type="term" value="F:DNA-binding transcription factor activity"/>
    <property type="evidence" value="ECO:0007669"/>
    <property type="project" value="InterPro"/>
</dbReference>
<gene>
    <name evidence="6" type="ORF">DW355_14315</name>
</gene>
<dbReference type="InterPro" id="IPR005119">
    <property type="entry name" value="LysR_subst-bd"/>
</dbReference>
<evidence type="ECO:0000313" key="6">
    <source>
        <dbReference type="EMBL" id="QBK05737.1"/>
    </source>
</evidence>
<evidence type="ECO:0000256" key="3">
    <source>
        <dbReference type="ARBA" id="ARBA00023125"/>
    </source>
</evidence>
<dbReference type="InterPro" id="IPR036390">
    <property type="entry name" value="WH_DNA-bd_sf"/>
</dbReference>
<keyword evidence="2" id="KW-0805">Transcription regulation</keyword>
<evidence type="ECO:0000256" key="2">
    <source>
        <dbReference type="ARBA" id="ARBA00023015"/>
    </source>
</evidence>
<dbReference type="Pfam" id="PF00126">
    <property type="entry name" value="HTH_1"/>
    <property type="match status" value="1"/>
</dbReference>
<feature type="domain" description="HTH lysR-type" evidence="5">
    <location>
        <begin position="7"/>
        <end position="59"/>
    </location>
</feature>
<dbReference type="CDD" id="cd08422">
    <property type="entry name" value="PBP2_CrgA_like"/>
    <property type="match status" value="1"/>
</dbReference>
<dbReference type="FunFam" id="1.10.10.10:FF:000001">
    <property type="entry name" value="LysR family transcriptional regulator"/>
    <property type="match status" value="1"/>
</dbReference>
<evidence type="ECO:0000313" key="7">
    <source>
        <dbReference type="Proteomes" id="UP000292939"/>
    </source>
</evidence>
<sequence length="304" mass="33680">MDTLVNLQTFVAVAETGSFSEAARRAGLAPSVIAKRIDQLEWRIRAPLFIRSTRKLTLTDVGERYLPELRHLVRQMDDTLNGMARADGELEGHIRVKIPTTLGVLYLGDLLNRFLQEQPRISMEVVLADRSVNPMEEGFDLAIGARPESYGQVQDLPLSPIRRYLCAAPAYLARRGWPDSPADLLAHDCLVLATTGTRWELQGPQGLVGVEVRPKLRSNDGMALHAAARAGQGIALLADYLVEPDLRSGDLQEVLPDMRLPGLWLKALVPVNRIDLPRIQALLLWLRQQLGETPPWTRPTAAGA</sequence>
<proteinExistence type="inferred from homology"/>
<dbReference type="GO" id="GO:0043565">
    <property type="term" value="F:sequence-specific DNA binding"/>
    <property type="evidence" value="ECO:0007669"/>
    <property type="project" value="TreeGrafter"/>
</dbReference>
<dbReference type="InterPro" id="IPR000847">
    <property type="entry name" value="LysR_HTH_N"/>
</dbReference>
<dbReference type="OrthoDB" id="8885940at2"/>
<dbReference type="SUPFAM" id="SSF46785">
    <property type="entry name" value="Winged helix' DNA-binding domain"/>
    <property type="match status" value="1"/>
</dbReference>
<keyword evidence="3" id="KW-0238">DNA-binding</keyword>
<reference evidence="6 7" key="1">
    <citation type="submission" date="2018-07" db="EMBL/GenBank/DDBJ databases">
        <title>Exploring interactions and the metabolic potential of the ultra-small soil bacteria Hylemonella gracilis.</title>
        <authorList>
            <person name="Tyc O."/>
            <person name="Kulkarni P."/>
            <person name="Gawehns F."/>
            <person name="Hundscheid M."/>
            <person name="Zweers H."/>
            <person name="Garbeva P."/>
        </authorList>
    </citation>
    <scope>NUCLEOTIDE SEQUENCE [LARGE SCALE GENOMIC DNA]</scope>
    <source>
        <strain evidence="6 7">NS1</strain>
    </source>
</reference>
<evidence type="ECO:0000256" key="1">
    <source>
        <dbReference type="ARBA" id="ARBA00009437"/>
    </source>
</evidence>
<dbReference type="PROSITE" id="PS50931">
    <property type="entry name" value="HTH_LYSR"/>
    <property type="match status" value="1"/>
</dbReference>
<dbReference type="Pfam" id="PF03466">
    <property type="entry name" value="LysR_substrate"/>
    <property type="match status" value="1"/>
</dbReference>
<name>A0A4P6UNR8_9BURK</name>
<evidence type="ECO:0000256" key="4">
    <source>
        <dbReference type="ARBA" id="ARBA00023163"/>
    </source>
</evidence>
<accession>A0A4P6UNR8</accession>
<dbReference type="InterPro" id="IPR036388">
    <property type="entry name" value="WH-like_DNA-bd_sf"/>
</dbReference>
<dbReference type="RefSeq" id="WP_131281022.1">
    <property type="nucleotide sequence ID" value="NZ_CP031395.1"/>
</dbReference>
<dbReference type="PANTHER" id="PTHR30537:SF35">
    <property type="entry name" value="TRANSCRIPTIONAL REGULATORY PROTEIN"/>
    <property type="match status" value="1"/>
</dbReference>
<dbReference type="PANTHER" id="PTHR30537">
    <property type="entry name" value="HTH-TYPE TRANSCRIPTIONAL REGULATOR"/>
    <property type="match status" value="1"/>
</dbReference>
<dbReference type="GO" id="GO:0006351">
    <property type="term" value="P:DNA-templated transcription"/>
    <property type="evidence" value="ECO:0007669"/>
    <property type="project" value="TreeGrafter"/>
</dbReference>
<dbReference type="Gene3D" id="3.40.190.290">
    <property type="match status" value="1"/>
</dbReference>
<evidence type="ECO:0000259" key="5">
    <source>
        <dbReference type="PROSITE" id="PS50931"/>
    </source>
</evidence>
<dbReference type="AlphaFoldDB" id="A0A4P6UNR8"/>
<dbReference type="Gene3D" id="1.10.10.10">
    <property type="entry name" value="Winged helix-like DNA-binding domain superfamily/Winged helix DNA-binding domain"/>
    <property type="match status" value="1"/>
</dbReference>
<protein>
    <submittedName>
        <fullName evidence="6">LysR family transcriptional regulator</fullName>
    </submittedName>
</protein>
<comment type="similarity">
    <text evidence="1">Belongs to the LysR transcriptional regulatory family.</text>
</comment>
<dbReference type="SUPFAM" id="SSF53850">
    <property type="entry name" value="Periplasmic binding protein-like II"/>
    <property type="match status" value="1"/>
</dbReference>
<dbReference type="Proteomes" id="UP000292939">
    <property type="component" value="Chromosome"/>
</dbReference>